<dbReference type="InterPro" id="IPR048178">
    <property type="entry name" value="MobP1_relaxase-like"/>
</dbReference>
<dbReference type="AlphaFoldDB" id="A0A455VT77"/>
<accession>A0A455VT77</accession>
<organism evidence="3 4">
    <name type="scientific">Serratia symbiotica</name>
    <dbReference type="NCBI Taxonomy" id="138074"/>
    <lineage>
        <taxon>Bacteria</taxon>
        <taxon>Pseudomonadati</taxon>
        <taxon>Pseudomonadota</taxon>
        <taxon>Gammaproteobacteria</taxon>
        <taxon>Enterobacterales</taxon>
        <taxon>Yersiniaceae</taxon>
        <taxon>Serratia</taxon>
    </lineage>
</organism>
<evidence type="ECO:0000313" key="4">
    <source>
        <dbReference type="Proteomes" id="UP000324392"/>
    </source>
</evidence>
<reference evidence="3 4" key="1">
    <citation type="submission" date="2019-03" db="EMBL/GenBank/DDBJ databases">
        <title>The genome sequence of Candidatus Serratia symbiotica strain IS.</title>
        <authorList>
            <person name="Nikoh N."/>
            <person name="Koga R."/>
            <person name="Oshima K."/>
            <person name="Hattori M."/>
            <person name="Fukatsu T."/>
        </authorList>
    </citation>
    <scope>NUCLEOTIDE SEQUENCE [LARGE SCALE GENOMIC DNA]</scope>
    <source>
        <strain evidence="3 4">IS</strain>
        <plasmid evidence="4">pssyis1 dna</plasmid>
    </source>
</reference>
<protein>
    <submittedName>
        <fullName evidence="3">Relaxase/mobilization nuclease</fullName>
    </submittedName>
</protein>
<sequence>MSKRIGENSDDEYKARKLRGKQEQARRTPYNFKMRNGGAKYEKKIQSRMLQKGASREVMVKITGSANRPRGVKNEINYIAREGEITLRDNNGVEYHIADREQQKEAYESLIDDEDKKQYTHDRSPNLVHNMVFSSPKIAEVSEKDMLKAAEETLREKYPENRVLMAYHTDKEHHPHVHALLRIPDNGGKRINIRKKDLRELREKFAGNLQKMGYNVKCTHKYEFGKKEQLKREPDRLRNLFEVVEFGRTNYLFDPKNKQQNYITLRTLKNKTEMTRWGSNIADEIKREGVKVGSVIKMRKEGETTVKVPLTDGKGNKQGWSDHKRNNWRIENQGAMGIKPAPFDKLKPLDTPEQLLKQQRGFSLFKQNEEAMVKLQEKQKLGIRLGIFKF</sequence>
<feature type="region of interest" description="Disordered" evidence="1">
    <location>
        <begin position="1"/>
        <end position="26"/>
    </location>
</feature>
<name>A0A455VT77_9GAMM</name>
<evidence type="ECO:0000313" key="3">
    <source>
        <dbReference type="EMBL" id="BBI93055.1"/>
    </source>
</evidence>
<keyword evidence="3" id="KW-0614">Plasmid</keyword>
<geneLocation type="plasmid" evidence="4">
    <name>pssyis1 dna</name>
</geneLocation>
<evidence type="ECO:0000259" key="2">
    <source>
        <dbReference type="Pfam" id="PF03432"/>
    </source>
</evidence>
<evidence type="ECO:0000256" key="1">
    <source>
        <dbReference type="SAM" id="MobiDB-lite"/>
    </source>
</evidence>
<feature type="domain" description="MobA/VirD2-like nuclease" evidence="2">
    <location>
        <begin position="104"/>
        <end position="205"/>
    </location>
</feature>
<gene>
    <name evidence="3" type="ORF">SSYIS1_40580</name>
</gene>
<dbReference type="Pfam" id="PF03432">
    <property type="entry name" value="Relaxase"/>
    <property type="match status" value="1"/>
</dbReference>
<dbReference type="Gene3D" id="3.30.930.30">
    <property type="match status" value="1"/>
</dbReference>
<dbReference type="Proteomes" id="UP000324392">
    <property type="component" value="Plasmid pSsyis1"/>
</dbReference>
<dbReference type="NCBIfam" id="NF041450">
    <property type="entry name" value="MobP1"/>
    <property type="match status" value="1"/>
</dbReference>
<proteinExistence type="predicted"/>
<dbReference type="RefSeq" id="WP_232051341.1">
    <property type="nucleotide sequence ID" value="NZ_AP019532.1"/>
</dbReference>
<dbReference type="InterPro" id="IPR005094">
    <property type="entry name" value="Endonuclease_MobA/VirD2"/>
</dbReference>
<dbReference type="EMBL" id="AP019532">
    <property type="protein sequence ID" value="BBI93055.1"/>
    <property type="molecule type" value="Genomic_DNA"/>
</dbReference>